<dbReference type="PROSITE" id="PS50943">
    <property type="entry name" value="HTH_CROC1"/>
    <property type="match status" value="1"/>
</dbReference>
<dbReference type="AlphaFoldDB" id="A0A0T9MSS4"/>
<dbReference type="Proteomes" id="UP000038750">
    <property type="component" value="Unassembled WGS sequence"/>
</dbReference>
<dbReference type="InterPro" id="IPR010982">
    <property type="entry name" value="Lambda_DNA-bd_dom_sf"/>
</dbReference>
<dbReference type="EMBL" id="CPZJ01000018">
    <property type="protein sequence ID" value="CNG42923.1"/>
    <property type="molecule type" value="Genomic_DNA"/>
</dbReference>
<dbReference type="SUPFAM" id="SSF47413">
    <property type="entry name" value="lambda repressor-like DNA-binding domains"/>
    <property type="match status" value="1"/>
</dbReference>
<dbReference type="Pfam" id="PF01381">
    <property type="entry name" value="HTH_3"/>
    <property type="match status" value="1"/>
</dbReference>
<feature type="domain" description="HTH cro/C1-type" evidence="1">
    <location>
        <begin position="19"/>
        <end position="62"/>
    </location>
</feature>
<dbReference type="OrthoDB" id="9791537at2"/>
<dbReference type="InterPro" id="IPR036286">
    <property type="entry name" value="LexA/Signal_pep-like_sf"/>
</dbReference>
<dbReference type="SMART" id="SM00530">
    <property type="entry name" value="HTH_XRE"/>
    <property type="match status" value="1"/>
</dbReference>
<gene>
    <name evidence="2" type="primary">cI</name>
    <name evidence="2" type="ORF">ERS008530_03741</name>
</gene>
<proteinExistence type="predicted"/>
<dbReference type="RefSeq" id="WP_050074296.1">
    <property type="nucleotide sequence ID" value="NZ_CPZJ01000018.1"/>
</dbReference>
<dbReference type="Gene3D" id="1.10.260.40">
    <property type="entry name" value="lambda repressor-like DNA-binding domains"/>
    <property type="match status" value="1"/>
</dbReference>
<protein>
    <submittedName>
        <fullName evidence="2">Repressor protein CI</fullName>
    </submittedName>
</protein>
<reference evidence="2 3" key="1">
    <citation type="submission" date="2015-03" db="EMBL/GenBank/DDBJ databases">
        <authorList>
            <person name="Murphy D."/>
        </authorList>
    </citation>
    <scope>NUCLEOTIDE SEQUENCE [LARGE SCALE GENOMIC DNA]</scope>
    <source>
        <strain evidence="2 3">BR165/97</strain>
    </source>
</reference>
<accession>A0A0T9MSS4</accession>
<sequence>MKKLSERLNHAMIEMGVSSQSELARRSGVQQSIISKILSGKNETSKFSGKLASALGISADWLINGVGSMLGSNGKELNKIDASLQVDVWDESGKTGDVVLWMEQLPKHFRAYIMKKSSGVAEAPAGAIVVVDPTAKPGNGELIVTKIHNEISTYRFLEGGNGLGFLEVDDSRIPLSEITDPSCILGVAEQIFVRKLRK</sequence>
<evidence type="ECO:0000259" key="1">
    <source>
        <dbReference type="PROSITE" id="PS50943"/>
    </source>
</evidence>
<dbReference type="InterPro" id="IPR001387">
    <property type="entry name" value="Cro/C1-type_HTH"/>
</dbReference>
<organism evidence="2 3">
    <name type="scientific">Yersinia intermedia</name>
    <dbReference type="NCBI Taxonomy" id="631"/>
    <lineage>
        <taxon>Bacteria</taxon>
        <taxon>Pseudomonadati</taxon>
        <taxon>Pseudomonadota</taxon>
        <taxon>Gammaproteobacteria</taxon>
        <taxon>Enterobacterales</taxon>
        <taxon>Yersiniaceae</taxon>
        <taxon>Yersinia</taxon>
    </lineage>
</organism>
<dbReference type="GO" id="GO:0003677">
    <property type="term" value="F:DNA binding"/>
    <property type="evidence" value="ECO:0007669"/>
    <property type="project" value="InterPro"/>
</dbReference>
<name>A0A0T9MSS4_YERIN</name>
<dbReference type="SUPFAM" id="SSF51306">
    <property type="entry name" value="LexA/Signal peptidase"/>
    <property type="match status" value="1"/>
</dbReference>
<evidence type="ECO:0000313" key="3">
    <source>
        <dbReference type="Proteomes" id="UP000038750"/>
    </source>
</evidence>
<evidence type="ECO:0000313" key="2">
    <source>
        <dbReference type="EMBL" id="CNG42923.1"/>
    </source>
</evidence>
<dbReference type="CDD" id="cd00093">
    <property type="entry name" value="HTH_XRE"/>
    <property type="match status" value="1"/>
</dbReference>